<feature type="repeat" description="WD" evidence="3">
    <location>
        <begin position="590"/>
        <end position="622"/>
    </location>
</feature>
<dbReference type="Pfam" id="PF12894">
    <property type="entry name" value="ANAPC4_WD40"/>
    <property type="match status" value="1"/>
</dbReference>
<dbReference type="STRING" id="166423.A0A0N0BIG6"/>
<evidence type="ECO:0000259" key="4">
    <source>
        <dbReference type="Pfam" id="PF12894"/>
    </source>
</evidence>
<keyword evidence="1 3" id="KW-0853">WD repeat</keyword>
<dbReference type="Proteomes" id="UP000053105">
    <property type="component" value="Unassembled WGS sequence"/>
</dbReference>
<protein>
    <submittedName>
        <fullName evidence="5">APC/C activator protein CDH1</fullName>
    </submittedName>
</protein>
<dbReference type="PROSITE" id="PS50082">
    <property type="entry name" value="WD_REPEATS_2"/>
    <property type="match status" value="1"/>
</dbReference>
<reference evidence="5 6" key="1">
    <citation type="submission" date="2015-07" db="EMBL/GenBank/DDBJ databases">
        <title>The genome of Melipona quadrifasciata.</title>
        <authorList>
            <person name="Pan H."/>
            <person name="Kapheim K."/>
        </authorList>
    </citation>
    <scope>NUCLEOTIDE SEQUENCE [LARGE SCALE GENOMIC DNA]</scope>
    <source>
        <strain evidence="5">0111107301</strain>
        <tissue evidence="5">Whole body</tissue>
    </source>
</reference>
<evidence type="ECO:0000313" key="5">
    <source>
        <dbReference type="EMBL" id="KOX77522.1"/>
    </source>
</evidence>
<dbReference type="SMART" id="SM00320">
    <property type="entry name" value="WD40"/>
    <property type="match status" value="4"/>
</dbReference>
<dbReference type="SUPFAM" id="SSF50978">
    <property type="entry name" value="WD40 repeat-like"/>
    <property type="match status" value="1"/>
</dbReference>
<dbReference type="OrthoDB" id="10263272at2759"/>
<organism evidence="5 6">
    <name type="scientific">Melipona quadrifasciata</name>
    <dbReference type="NCBI Taxonomy" id="166423"/>
    <lineage>
        <taxon>Eukaryota</taxon>
        <taxon>Metazoa</taxon>
        <taxon>Ecdysozoa</taxon>
        <taxon>Arthropoda</taxon>
        <taxon>Hexapoda</taxon>
        <taxon>Insecta</taxon>
        <taxon>Pterygota</taxon>
        <taxon>Neoptera</taxon>
        <taxon>Endopterygota</taxon>
        <taxon>Hymenoptera</taxon>
        <taxon>Apocrita</taxon>
        <taxon>Aculeata</taxon>
        <taxon>Apoidea</taxon>
        <taxon>Anthophila</taxon>
        <taxon>Apidae</taxon>
        <taxon>Melipona</taxon>
    </lineage>
</organism>
<dbReference type="Gene3D" id="2.130.10.10">
    <property type="entry name" value="YVTN repeat-like/Quinoprotein amine dehydrogenase"/>
    <property type="match status" value="1"/>
</dbReference>
<dbReference type="GO" id="GO:1905786">
    <property type="term" value="P:positive regulation of anaphase-promoting complex-dependent catabolic process"/>
    <property type="evidence" value="ECO:0007669"/>
    <property type="project" value="TreeGrafter"/>
</dbReference>
<dbReference type="GO" id="GO:1990757">
    <property type="term" value="F:ubiquitin ligase activator activity"/>
    <property type="evidence" value="ECO:0007669"/>
    <property type="project" value="TreeGrafter"/>
</dbReference>
<proteinExistence type="predicted"/>
<name>A0A0N0BIG6_9HYME</name>
<evidence type="ECO:0000256" key="3">
    <source>
        <dbReference type="PROSITE-ProRule" id="PRU00221"/>
    </source>
</evidence>
<dbReference type="InterPro" id="IPR001680">
    <property type="entry name" value="WD40_rpt"/>
</dbReference>
<dbReference type="InterPro" id="IPR033010">
    <property type="entry name" value="Cdc20/Fizzy"/>
</dbReference>
<dbReference type="GO" id="GO:0010997">
    <property type="term" value="F:anaphase-promoting complex binding"/>
    <property type="evidence" value="ECO:0007669"/>
    <property type="project" value="InterPro"/>
</dbReference>
<dbReference type="GO" id="GO:0031145">
    <property type="term" value="P:anaphase-promoting complex-dependent catabolic process"/>
    <property type="evidence" value="ECO:0007669"/>
    <property type="project" value="TreeGrafter"/>
</dbReference>
<dbReference type="InterPro" id="IPR024977">
    <property type="entry name" value="Apc4-like_WD40_dom"/>
</dbReference>
<evidence type="ECO:0000256" key="2">
    <source>
        <dbReference type="ARBA" id="ARBA00022737"/>
    </source>
</evidence>
<dbReference type="PANTHER" id="PTHR19918:SF52">
    <property type="entry name" value="PROTEIN CORTEX"/>
    <property type="match status" value="1"/>
</dbReference>
<sequence>MFYITHAHVYLLKVAEDCADLLWIELRLDCGFLCKFILLKVLLMHVSMSMEKIQAHGLSFEQKIPVSSRLTLRLRLSDGNVHVGANGEDSTTWIELRVSSRISNHESHDVEKIITLGFSQWTIALCIVCTLYETGNNPFDTLQQEIRLRRLNFRKYFPFEKRIHDTLSKSESSRFETMPSANSSKYRQMRVSSIHGTESRILAFVDRAFVENFKPQNSLSDLTANCSNLFWKKEMHHLVNNCLFGVVWLVHKDAPKPVAASSQPIAAEVATKVVKTYPFKIVNQNYAIDRFINFNYNKEAANYLLTKQTKDKLNENEIDVMKQGTKCELRVDGVNFSRQVTRLESLNNLTNCKQVKSLSTEWRKKLMHQLMVDGNVIPGLRQKQVLRGNRLSRENKIPGSLAGLPKDLWEDQYLKDGMWKSKPRKRPLIGTMNCMLDMPGYDALPCKNLHVNELVVVASTFSFVDPLQDSYSYKQLTDWGSKNFIASAVKNCVAFYDTNRSDVFQSPNNVDISDVCAIKWNNAGNKLAICTLMLKVQLYCIDTQKMIWRATGRNIVRCVCWSENDQHVVVGTKGEILVYSARDGKVVHLFQVQSATVVALAFSSNYRYLASSALDRNVRIFNWTNFTPHLDIIYYESVTSLAWQPHESNVLCIGGGVGDASLSLWNMSKLNPSTYRDVKFNGAVENILWNKHSGELIVHWSYLKGRKQRTVMPVFASLDRIVDVVPVSKEMQVNAVMWNADHTQLGTWKLLKII</sequence>
<dbReference type="PANTHER" id="PTHR19918">
    <property type="entry name" value="CELL DIVISION CYCLE 20 CDC20 FIZZY -RELATED"/>
    <property type="match status" value="1"/>
</dbReference>
<gene>
    <name evidence="5" type="ORF">WN51_09846</name>
</gene>
<dbReference type="GO" id="GO:0005680">
    <property type="term" value="C:anaphase-promoting complex"/>
    <property type="evidence" value="ECO:0007669"/>
    <property type="project" value="TreeGrafter"/>
</dbReference>
<dbReference type="AlphaFoldDB" id="A0A0N0BIG6"/>
<keyword evidence="2" id="KW-0677">Repeat</keyword>
<accession>A0A0N0BIG6</accession>
<evidence type="ECO:0000313" key="6">
    <source>
        <dbReference type="Proteomes" id="UP000053105"/>
    </source>
</evidence>
<keyword evidence="6" id="KW-1185">Reference proteome</keyword>
<evidence type="ECO:0000256" key="1">
    <source>
        <dbReference type="ARBA" id="ARBA00022574"/>
    </source>
</evidence>
<dbReference type="InterPro" id="IPR036322">
    <property type="entry name" value="WD40_repeat_dom_sf"/>
</dbReference>
<feature type="domain" description="Anaphase-promoting complex subunit 4-like WD40" evidence="4">
    <location>
        <begin position="545"/>
        <end position="604"/>
    </location>
</feature>
<dbReference type="InterPro" id="IPR015943">
    <property type="entry name" value="WD40/YVTN_repeat-like_dom_sf"/>
</dbReference>
<dbReference type="EMBL" id="KQ435732">
    <property type="protein sequence ID" value="KOX77522.1"/>
    <property type="molecule type" value="Genomic_DNA"/>
</dbReference>